<dbReference type="Pfam" id="PF04264">
    <property type="entry name" value="YceI"/>
    <property type="match status" value="1"/>
</dbReference>
<dbReference type="Proteomes" id="UP000700059">
    <property type="component" value="Unassembled WGS sequence"/>
</dbReference>
<keyword evidence="4" id="KW-1185">Reference proteome</keyword>
<dbReference type="SMART" id="SM00867">
    <property type="entry name" value="YceI"/>
    <property type="match status" value="1"/>
</dbReference>
<name>A0ABS7JM97_9HELI</name>
<dbReference type="InterPro" id="IPR036761">
    <property type="entry name" value="TTHA0802/YceI-like_sf"/>
</dbReference>
<feature type="chain" id="PRO_5047488379" evidence="1">
    <location>
        <begin position="21"/>
        <end position="180"/>
    </location>
</feature>
<feature type="signal peptide" evidence="1">
    <location>
        <begin position="1"/>
        <end position="20"/>
    </location>
</feature>
<evidence type="ECO:0000259" key="2">
    <source>
        <dbReference type="SMART" id="SM00867"/>
    </source>
</evidence>
<evidence type="ECO:0000313" key="4">
    <source>
        <dbReference type="Proteomes" id="UP000700059"/>
    </source>
</evidence>
<dbReference type="PANTHER" id="PTHR34406:SF1">
    <property type="entry name" value="PROTEIN YCEI"/>
    <property type="match status" value="1"/>
</dbReference>
<accession>A0ABS7JM97</accession>
<evidence type="ECO:0000256" key="1">
    <source>
        <dbReference type="SAM" id="SignalP"/>
    </source>
</evidence>
<comment type="caution">
    <text evidence="3">The sequence shown here is derived from an EMBL/GenBank/DDBJ whole genome shotgun (WGS) entry which is preliminary data.</text>
</comment>
<dbReference type="PANTHER" id="PTHR34406">
    <property type="entry name" value="PROTEIN YCEI"/>
    <property type="match status" value="1"/>
</dbReference>
<protein>
    <submittedName>
        <fullName evidence="3">YceI family protein</fullName>
    </submittedName>
</protein>
<dbReference type="InterPro" id="IPR007372">
    <property type="entry name" value="Lipid/polyisoprenoid-bd_YceI"/>
</dbReference>
<dbReference type="SUPFAM" id="SSF101874">
    <property type="entry name" value="YceI-like"/>
    <property type="match status" value="1"/>
</dbReference>
<organism evidence="3 4">
    <name type="scientific">Helicobacter turcicus</name>
    <dbReference type="NCBI Taxonomy" id="2867412"/>
    <lineage>
        <taxon>Bacteria</taxon>
        <taxon>Pseudomonadati</taxon>
        <taxon>Campylobacterota</taxon>
        <taxon>Epsilonproteobacteria</taxon>
        <taxon>Campylobacterales</taxon>
        <taxon>Helicobacteraceae</taxon>
        <taxon>Helicobacter</taxon>
    </lineage>
</organism>
<gene>
    <name evidence="3" type="ORF">K4G57_03405</name>
</gene>
<keyword evidence="1" id="KW-0732">Signal</keyword>
<sequence length="180" mass="19902">MKKFLLVSSLVAALSFPALAAPYAIDVTNSKVGFSVKHIKITKVDGVFKNFSANIDYDTATKSFKTLEGEIDMTSVDTQNEKRDAHLQASDMFDAQKFPKMFFKMTKYEAGKIYGDLTIKDVTKPVVLTSKETLKGNALEVSAQARIKRSEFGLEWGSVFKDNAVSDEVDISLNLKANAQ</sequence>
<dbReference type="Gene3D" id="2.40.128.110">
    <property type="entry name" value="Lipid/polyisoprenoid-binding, YceI-like"/>
    <property type="match status" value="1"/>
</dbReference>
<evidence type="ECO:0000313" key="3">
    <source>
        <dbReference type="EMBL" id="MBX7490515.1"/>
    </source>
</evidence>
<feature type="domain" description="Lipid/polyisoprenoid-binding YceI-like" evidence="2">
    <location>
        <begin position="22"/>
        <end position="178"/>
    </location>
</feature>
<proteinExistence type="predicted"/>
<dbReference type="RefSeq" id="WP_221531774.1">
    <property type="nucleotide sequence ID" value="NZ_JAIGYP010000003.1"/>
</dbReference>
<reference evidence="3 4" key="1">
    <citation type="submission" date="2021-08" db="EMBL/GenBank/DDBJ databases">
        <title>Helicobacter spp. isolated from feces of Anatolian Ground Squirrel (Spermophilus xanthoprymnus) in Turkey.</title>
        <authorList>
            <person name="Aydin F."/>
            <person name="Abay S."/>
            <person name="Kayman T."/>
            <person name="Karakaya E."/>
            <person name="Saticioglu I.B."/>
        </authorList>
    </citation>
    <scope>NUCLEOTIDE SEQUENCE [LARGE SCALE GENOMIC DNA]</scope>
    <source>
        <strain evidence="3 4">Faydin-H70</strain>
    </source>
</reference>
<dbReference type="EMBL" id="JAIGYQ010000003">
    <property type="protein sequence ID" value="MBX7490515.1"/>
    <property type="molecule type" value="Genomic_DNA"/>
</dbReference>